<keyword evidence="4" id="KW-0808">Transferase</keyword>
<dbReference type="GO" id="GO:0005524">
    <property type="term" value="F:ATP binding"/>
    <property type="evidence" value="ECO:0007669"/>
    <property type="project" value="UniProtKB-UniRule"/>
</dbReference>
<dbReference type="Gene3D" id="3.30.200.20">
    <property type="entry name" value="Phosphorylase Kinase, domain 1"/>
    <property type="match status" value="1"/>
</dbReference>
<dbReference type="InterPro" id="IPR008271">
    <property type="entry name" value="Ser/Thr_kinase_AS"/>
</dbReference>
<comment type="similarity">
    <text evidence="4">Belongs to the protein kinase superfamily.</text>
</comment>
<evidence type="ECO:0000259" key="6">
    <source>
        <dbReference type="PROSITE" id="PS50011"/>
    </source>
</evidence>
<feature type="region of interest" description="Disordered" evidence="5">
    <location>
        <begin position="109"/>
        <end position="128"/>
    </location>
</feature>
<dbReference type="PANTHER" id="PTHR24346:SF77">
    <property type="entry name" value="SERINE THREONINE PROTEIN KINASE"/>
    <property type="match status" value="1"/>
</dbReference>
<evidence type="ECO:0000313" key="7">
    <source>
        <dbReference type="EMBL" id="KAG2224075.1"/>
    </source>
</evidence>
<feature type="region of interest" description="Disordered" evidence="5">
    <location>
        <begin position="15"/>
        <end position="38"/>
    </location>
</feature>
<dbReference type="EMBL" id="JAEPRB010000049">
    <property type="protein sequence ID" value="KAG2224075.1"/>
    <property type="molecule type" value="Genomic_DNA"/>
</dbReference>
<evidence type="ECO:0000256" key="3">
    <source>
        <dbReference type="PROSITE-ProRule" id="PRU10141"/>
    </source>
</evidence>
<dbReference type="AlphaFoldDB" id="A0A8H7VKM0"/>
<keyword evidence="4" id="KW-0418">Kinase</keyword>
<dbReference type="GO" id="GO:0035556">
    <property type="term" value="P:intracellular signal transduction"/>
    <property type="evidence" value="ECO:0007669"/>
    <property type="project" value="TreeGrafter"/>
</dbReference>
<dbReference type="PANTHER" id="PTHR24346">
    <property type="entry name" value="MAP/MICROTUBULE AFFINITY-REGULATING KINASE"/>
    <property type="match status" value="1"/>
</dbReference>
<organism evidence="7 8">
    <name type="scientific">Circinella minor</name>
    <dbReference type="NCBI Taxonomy" id="1195481"/>
    <lineage>
        <taxon>Eukaryota</taxon>
        <taxon>Fungi</taxon>
        <taxon>Fungi incertae sedis</taxon>
        <taxon>Mucoromycota</taxon>
        <taxon>Mucoromycotina</taxon>
        <taxon>Mucoromycetes</taxon>
        <taxon>Mucorales</taxon>
        <taxon>Lichtheimiaceae</taxon>
        <taxon>Circinella</taxon>
    </lineage>
</organism>
<dbReference type="InterPro" id="IPR000719">
    <property type="entry name" value="Prot_kinase_dom"/>
</dbReference>
<dbReference type="SMART" id="SM00220">
    <property type="entry name" value="S_TKc"/>
    <property type="match status" value="1"/>
</dbReference>
<proteinExistence type="inferred from homology"/>
<dbReference type="SUPFAM" id="SSF56112">
    <property type="entry name" value="Protein kinase-like (PK-like)"/>
    <property type="match status" value="1"/>
</dbReference>
<dbReference type="PROSITE" id="PS50011">
    <property type="entry name" value="PROTEIN_KINASE_DOM"/>
    <property type="match status" value="1"/>
</dbReference>
<evidence type="ECO:0000256" key="5">
    <source>
        <dbReference type="SAM" id="MobiDB-lite"/>
    </source>
</evidence>
<dbReference type="FunFam" id="1.10.510.10:FF:000571">
    <property type="entry name" value="Maternal embryonic leucine zipper kinase"/>
    <property type="match status" value="1"/>
</dbReference>
<dbReference type="PROSITE" id="PS00108">
    <property type="entry name" value="PROTEIN_KINASE_ST"/>
    <property type="match status" value="1"/>
</dbReference>
<evidence type="ECO:0000256" key="4">
    <source>
        <dbReference type="RuleBase" id="RU000304"/>
    </source>
</evidence>
<feature type="binding site" evidence="3">
    <location>
        <position position="80"/>
    </location>
    <ligand>
        <name>ATP</name>
        <dbReference type="ChEBI" id="CHEBI:30616"/>
    </ligand>
</feature>
<dbReference type="InterPro" id="IPR011009">
    <property type="entry name" value="Kinase-like_dom_sf"/>
</dbReference>
<protein>
    <recommendedName>
        <fullName evidence="6">Protein kinase domain-containing protein</fullName>
    </recommendedName>
</protein>
<dbReference type="Gene3D" id="1.10.510.10">
    <property type="entry name" value="Transferase(Phosphotransferase) domain 1"/>
    <property type="match status" value="1"/>
</dbReference>
<dbReference type="CDD" id="cd14008">
    <property type="entry name" value="STKc_LKB1_CaMKK"/>
    <property type="match status" value="1"/>
</dbReference>
<dbReference type="GO" id="GO:0005737">
    <property type="term" value="C:cytoplasm"/>
    <property type="evidence" value="ECO:0007669"/>
    <property type="project" value="TreeGrafter"/>
</dbReference>
<feature type="domain" description="Protein kinase" evidence="6">
    <location>
        <begin position="51"/>
        <end position="358"/>
    </location>
</feature>
<accession>A0A8H7VKM0</accession>
<keyword evidence="8" id="KW-1185">Reference proteome</keyword>
<sequence>MARWFNTTGIQFHRPWKHHHEDSDGKQQKRRHHRRSLSEVISTNRRYVQQYRLLHEIGSGSTGVVHLAIDKKTNTQYAIKELSKSRLQRQQKNDFLRLTGSRPCFGLGVTSRQESLGSKEDDEQQNKRRRVAITPTVNEIKVLKLLDHPNIIQFVQAIDDPESDSIYLVMEKAEKGAVMDITAFNTTVKPYSQVQCHEYFSQLVNAIDYLHEQGFVHRDIKPDNLLLTRNNTIKVIDFGSAIHIDETYPLPSTTSAGTPAFMAPELLRRRDIKQKQLKPPPPTATDIWSMGITLYCLCYGQLPFEKPSLLELYDEIQNKNIDHPKNIDPNLTDLLNKMLTKNPFERITMEEIKAHPWMIDKKKNT</sequence>
<name>A0A8H7VKM0_9FUNG</name>
<keyword evidence="1 3" id="KW-0547">Nucleotide-binding</keyword>
<gene>
    <name evidence="7" type="ORF">INT45_004956</name>
</gene>
<dbReference type="PROSITE" id="PS00107">
    <property type="entry name" value="PROTEIN_KINASE_ATP"/>
    <property type="match status" value="1"/>
</dbReference>
<reference evidence="7 8" key="1">
    <citation type="submission" date="2020-12" db="EMBL/GenBank/DDBJ databases">
        <title>Metabolic potential, ecology and presence of endohyphal bacteria is reflected in genomic diversity of Mucoromycotina.</title>
        <authorList>
            <person name="Muszewska A."/>
            <person name="Okrasinska A."/>
            <person name="Steczkiewicz K."/>
            <person name="Drgas O."/>
            <person name="Orlowska M."/>
            <person name="Perlinska-Lenart U."/>
            <person name="Aleksandrzak-Piekarczyk T."/>
            <person name="Szatraj K."/>
            <person name="Zielenkiewicz U."/>
            <person name="Pilsyk S."/>
            <person name="Malc E."/>
            <person name="Mieczkowski P."/>
            <person name="Kruszewska J.S."/>
            <person name="Biernat P."/>
            <person name="Pawlowska J."/>
        </authorList>
    </citation>
    <scope>NUCLEOTIDE SEQUENCE [LARGE SCALE GENOMIC DNA]</scope>
    <source>
        <strain evidence="7 8">CBS 142.35</strain>
    </source>
</reference>
<dbReference type="OrthoDB" id="68483at2759"/>
<evidence type="ECO:0000256" key="2">
    <source>
        <dbReference type="ARBA" id="ARBA00022840"/>
    </source>
</evidence>
<evidence type="ECO:0000256" key="1">
    <source>
        <dbReference type="ARBA" id="ARBA00022741"/>
    </source>
</evidence>
<dbReference type="InterPro" id="IPR017441">
    <property type="entry name" value="Protein_kinase_ATP_BS"/>
</dbReference>
<dbReference type="Proteomes" id="UP000646827">
    <property type="component" value="Unassembled WGS sequence"/>
</dbReference>
<comment type="caution">
    <text evidence="7">The sequence shown here is derived from an EMBL/GenBank/DDBJ whole genome shotgun (WGS) entry which is preliminary data.</text>
</comment>
<evidence type="ECO:0000313" key="8">
    <source>
        <dbReference type="Proteomes" id="UP000646827"/>
    </source>
</evidence>
<dbReference type="Pfam" id="PF00069">
    <property type="entry name" value="Pkinase"/>
    <property type="match status" value="1"/>
</dbReference>
<dbReference type="GO" id="GO:0004674">
    <property type="term" value="F:protein serine/threonine kinase activity"/>
    <property type="evidence" value="ECO:0007669"/>
    <property type="project" value="UniProtKB-KW"/>
</dbReference>
<keyword evidence="4" id="KW-0723">Serine/threonine-protein kinase</keyword>
<keyword evidence="2 3" id="KW-0067">ATP-binding</keyword>